<organism evidence="2 3">
    <name type="scientific">Clonorchis sinensis</name>
    <name type="common">Chinese liver fluke</name>
    <dbReference type="NCBI Taxonomy" id="79923"/>
    <lineage>
        <taxon>Eukaryota</taxon>
        <taxon>Metazoa</taxon>
        <taxon>Spiralia</taxon>
        <taxon>Lophotrochozoa</taxon>
        <taxon>Platyhelminthes</taxon>
        <taxon>Trematoda</taxon>
        <taxon>Digenea</taxon>
        <taxon>Opisthorchiida</taxon>
        <taxon>Opisthorchiata</taxon>
        <taxon>Opisthorchiidae</taxon>
        <taxon>Clonorchis</taxon>
    </lineage>
</organism>
<keyword evidence="3" id="KW-1185">Reference proteome</keyword>
<feature type="compositionally biased region" description="Polar residues" evidence="1">
    <location>
        <begin position="1"/>
        <end position="15"/>
    </location>
</feature>
<dbReference type="EMBL" id="NIRI02000042">
    <property type="protein sequence ID" value="KAG5448284.1"/>
    <property type="molecule type" value="Genomic_DNA"/>
</dbReference>
<evidence type="ECO:0000313" key="2">
    <source>
        <dbReference type="EMBL" id="KAG5448284.1"/>
    </source>
</evidence>
<proteinExistence type="predicted"/>
<gene>
    <name evidence="2" type="ORF">CSKR_200715</name>
</gene>
<accession>A0A8T1MFU2</accession>
<name>A0A8T1MFU2_CLOSI</name>
<feature type="compositionally biased region" description="Basic and acidic residues" evidence="1">
    <location>
        <begin position="31"/>
        <end position="40"/>
    </location>
</feature>
<dbReference type="AlphaFoldDB" id="A0A8T1MFU2"/>
<sequence>MIPSKNSPDSTTDSYLLNHLPNDGTECYDEESSHSQHTDHEMDDQIYEAVEPGKDASVLTQFMGLCEWFRVVVLSDF</sequence>
<feature type="region of interest" description="Disordered" evidence="1">
    <location>
        <begin position="1"/>
        <end position="43"/>
    </location>
</feature>
<comment type="caution">
    <text evidence="2">The sequence shown here is derived from an EMBL/GenBank/DDBJ whole genome shotgun (WGS) entry which is preliminary data.</text>
</comment>
<dbReference type="Proteomes" id="UP000286415">
    <property type="component" value="Unassembled WGS sequence"/>
</dbReference>
<reference evidence="2 3" key="2">
    <citation type="journal article" date="2021" name="Genomics">
        <title>High-quality reference genome for Clonorchis sinensis.</title>
        <authorList>
            <person name="Young N.D."/>
            <person name="Stroehlein A.J."/>
            <person name="Kinkar L."/>
            <person name="Wang T."/>
            <person name="Sohn W.M."/>
            <person name="Chang B.C.H."/>
            <person name="Kaur P."/>
            <person name="Weisz D."/>
            <person name="Dudchenko O."/>
            <person name="Aiden E.L."/>
            <person name="Korhonen P.K."/>
            <person name="Gasser R.B."/>
        </authorList>
    </citation>
    <scope>NUCLEOTIDE SEQUENCE [LARGE SCALE GENOMIC DNA]</scope>
    <source>
        <strain evidence="2">Cs-k2</strain>
    </source>
</reference>
<evidence type="ECO:0000256" key="1">
    <source>
        <dbReference type="SAM" id="MobiDB-lite"/>
    </source>
</evidence>
<reference evidence="2 3" key="1">
    <citation type="journal article" date="2018" name="Biotechnol. Adv.">
        <title>Improved genomic resources and new bioinformatic workflow for the carcinogenic parasite Clonorchis sinensis: Biotechnological implications.</title>
        <authorList>
            <person name="Wang D."/>
            <person name="Korhonen P.K."/>
            <person name="Gasser R.B."/>
            <person name="Young N.D."/>
        </authorList>
    </citation>
    <scope>NUCLEOTIDE SEQUENCE [LARGE SCALE GENOMIC DNA]</scope>
    <source>
        <strain evidence="2">Cs-k2</strain>
    </source>
</reference>
<evidence type="ECO:0000313" key="3">
    <source>
        <dbReference type="Proteomes" id="UP000286415"/>
    </source>
</evidence>
<protein>
    <submittedName>
        <fullName evidence="2">Uncharacterized protein</fullName>
    </submittedName>
</protein>